<proteinExistence type="predicted"/>
<protein>
    <submittedName>
        <fullName evidence="1">Uncharacterized protein</fullName>
    </submittedName>
</protein>
<evidence type="ECO:0000313" key="1">
    <source>
        <dbReference type="EMBL" id="MPC53394.1"/>
    </source>
</evidence>
<gene>
    <name evidence="1" type="ORF">E2C01_047284</name>
</gene>
<dbReference type="AlphaFoldDB" id="A0A5B7GA23"/>
<name>A0A5B7GA23_PORTR</name>
<organism evidence="1 2">
    <name type="scientific">Portunus trituberculatus</name>
    <name type="common">Swimming crab</name>
    <name type="synonym">Neptunus trituberculatus</name>
    <dbReference type="NCBI Taxonomy" id="210409"/>
    <lineage>
        <taxon>Eukaryota</taxon>
        <taxon>Metazoa</taxon>
        <taxon>Ecdysozoa</taxon>
        <taxon>Arthropoda</taxon>
        <taxon>Crustacea</taxon>
        <taxon>Multicrustacea</taxon>
        <taxon>Malacostraca</taxon>
        <taxon>Eumalacostraca</taxon>
        <taxon>Eucarida</taxon>
        <taxon>Decapoda</taxon>
        <taxon>Pleocyemata</taxon>
        <taxon>Brachyura</taxon>
        <taxon>Eubrachyura</taxon>
        <taxon>Portunoidea</taxon>
        <taxon>Portunidae</taxon>
        <taxon>Portuninae</taxon>
        <taxon>Portunus</taxon>
    </lineage>
</organism>
<evidence type="ECO:0000313" key="2">
    <source>
        <dbReference type="Proteomes" id="UP000324222"/>
    </source>
</evidence>
<dbReference type="Proteomes" id="UP000324222">
    <property type="component" value="Unassembled WGS sequence"/>
</dbReference>
<reference evidence="1 2" key="1">
    <citation type="submission" date="2019-05" db="EMBL/GenBank/DDBJ databases">
        <title>Another draft genome of Portunus trituberculatus and its Hox gene families provides insights of decapod evolution.</title>
        <authorList>
            <person name="Jeong J.-H."/>
            <person name="Song I."/>
            <person name="Kim S."/>
            <person name="Choi T."/>
            <person name="Kim D."/>
            <person name="Ryu S."/>
            <person name="Kim W."/>
        </authorList>
    </citation>
    <scope>NUCLEOTIDE SEQUENCE [LARGE SCALE GENOMIC DNA]</scope>
    <source>
        <tissue evidence="1">Muscle</tissue>
    </source>
</reference>
<accession>A0A5B7GA23</accession>
<sequence length="77" mass="8491">MNAGESLRDTCVLRGGSPRPIFNFAVLTFSNVTFGRPASQRSIPHLSWRGCRNFIRQQASSSPRRSLAIAIPTTCII</sequence>
<comment type="caution">
    <text evidence="1">The sequence shown here is derived from an EMBL/GenBank/DDBJ whole genome shotgun (WGS) entry which is preliminary data.</text>
</comment>
<keyword evidence="2" id="KW-1185">Reference proteome</keyword>
<dbReference type="EMBL" id="VSRR010011590">
    <property type="protein sequence ID" value="MPC53394.1"/>
    <property type="molecule type" value="Genomic_DNA"/>
</dbReference>